<dbReference type="PANTHER" id="PTHR11474:SF116">
    <property type="entry name" value="TYROSINASE"/>
    <property type="match status" value="1"/>
</dbReference>
<evidence type="ECO:0000313" key="4">
    <source>
        <dbReference type="EMBL" id="EPE26631.1"/>
    </source>
</evidence>
<evidence type="ECO:0000256" key="1">
    <source>
        <dbReference type="ARBA" id="ARBA00022723"/>
    </source>
</evidence>
<dbReference type="PANTHER" id="PTHR11474">
    <property type="entry name" value="TYROSINASE FAMILY MEMBER"/>
    <property type="match status" value="1"/>
</dbReference>
<sequence length="408" mass="44968">MLSSTRHVLQYLILLSSSSQLACGTATPDLGWKAGWKPASSSLSDALASNGLTNLLNADKTHWSPDCSIETAVKRKEWTSLKPGDRKAYTDAVVCLINKPSLISQSAMASSAPGVKSRYDDFTAIHINTTMTVHATANFLVWHRYFLLAFETALRDECGYKDYLPYWNWAITALDPINSPVYDGSEFSMGGNGVYEEHNCTNGLFSTTEPPLGCIPAGEGGGCVETGPFKNYTVNLSPMRPSYPDPALNGSLPALSYLPRCLRRDVSPWISSNYTRDIDIANLITENPDVWWFQTIFQGNGFPGGNYGVHAGGHFTGGGDPGGDFFTSPGEPVFWLHHAMVDRTWWIWQNQDIAKRQYAFEGTITFNDSPPSRNGTLDDWLDIGILGEQLKTRDIMNTVGNGLCYLYV</sequence>
<dbReference type="Proteomes" id="UP000016922">
    <property type="component" value="Unassembled WGS sequence"/>
</dbReference>
<dbReference type="GO" id="GO:0016491">
    <property type="term" value="F:oxidoreductase activity"/>
    <property type="evidence" value="ECO:0007669"/>
    <property type="project" value="InterPro"/>
</dbReference>
<dbReference type="HOGENOM" id="CLU_035914_0_0_1"/>
<dbReference type="OMA" id="WWHEDPA"/>
<dbReference type="Gene3D" id="1.10.1280.10">
    <property type="entry name" value="Di-copper center containing domain from catechol oxidase"/>
    <property type="match status" value="1"/>
</dbReference>
<evidence type="ECO:0000256" key="2">
    <source>
        <dbReference type="SAM" id="SignalP"/>
    </source>
</evidence>
<accession>S3D3I7</accession>
<feature type="chain" id="PRO_5004507751" evidence="2">
    <location>
        <begin position="25"/>
        <end position="408"/>
    </location>
</feature>
<name>S3D3I7_GLAL2</name>
<dbReference type="RefSeq" id="XP_008085821.1">
    <property type="nucleotide sequence ID" value="XM_008087630.1"/>
</dbReference>
<feature type="signal peptide" evidence="2">
    <location>
        <begin position="1"/>
        <end position="24"/>
    </location>
</feature>
<dbReference type="STRING" id="1116229.S3D3I7"/>
<dbReference type="KEGG" id="glz:GLAREA_02544"/>
<dbReference type="OrthoDB" id="6132182at2759"/>
<dbReference type="EMBL" id="KE145370">
    <property type="protein sequence ID" value="EPE26631.1"/>
    <property type="molecule type" value="Genomic_DNA"/>
</dbReference>
<protein>
    <submittedName>
        <fullName evidence="4">Di-copper centre-containing</fullName>
    </submittedName>
</protein>
<dbReference type="GO" id="GO:0046872">
    <property type="term" value="F:metal ion binding"/>
    <property type="evidence" value="ECO:0007669"/>
    <property type="project" value="UniProtKB-KW"/>
</dbReference>
<keyword evidence="5" id="KW-1185">Reference proteome</keyword>
<keyword evidence="2" id="KW-0732">Signal</keyword>
<evidence type="ECO:0000259" key="3">
    <source>
        <dbReference type="PROSITE" id="PS00497"/>
    </source>
</evidence>
<feature type="domain" description="Tyrosinase copper-binding" evidence="3">
    <location>
        <begin position="134"/>
        <end position="151"/>
    </location>
</feature>
<dbReference type="GeneID" id="19461601"/>
<dbReference type="Pfam" id="PF00264">
    <property type="entry name" value="Tyrosinase"/>
    <property type="match status" value="1"/>
</dbReference>
<dbReference type="PRINTS" id="PR00092">
    <property type="entry name" value="TYROSINASE"/>
</dbReference>
<evidence type="ECO:0000313" key="5">
    <source>
        <dbReference type="Proteomes" id="UP000016922"/>
    </source>
</evidence>
<dbReference type="eggNOG" id="ENOG502RM4B">
    <property type="taxonomic scope" value="Eukaryota"/>
</dbReference>
<dbReference type="InterPro" id="IPR002227">
    <property type="entry name" value="Tyrosinase_Cu-bd"/>
</dbReference>
<gene>
    <name evidence="4" type="ORF">GLAREA_02544</name>
</gene>
<dbReference type="AlphaFoldDB" id="S3D3I7"/>
<dbReference type="InterPro" id="IPR050316">
    <property type="entry name" value="Tyrosinase/Hemocyanin"/>
</dbReference>
<proteinExistence type="predicted"/>
<organism evidence="4 5">
    <name type="scientific">Glarea lozoyensis (strain ATCC 20868 / MF5171)</name>
    <dbReference type="NCBI Taxonomy" id="1116229"/>
    <lineage>
        <taxon>Eukaryota</taxon>
        <taxon>Fungi</taxon>
        <taxon>Dikarya</taxon>
        <taxon>Ascomycota</taxon>
        <taxon>Pezizomycotina</taxon>
        <taxon>Leotiomycetes</taxon>
        <taxon>Helotiales</taxon>
        <taxon>Helotiaceae</taxon>
        <taxon>Glarea</taxon>
    </lineage>
</organism>
<reference evidence="4 5" key="1">
    <citation type="journal article" date="2013" name="BMC Genomics">
        <title>Genomics-driven discovery of the pneumocandin biosynthetic gene cluster in the fungus Glarea lozoyensis.</title>
        <authorList>
            <person name="Chen L."/>
            <person name="Yue Q."/>
            <person name="Zhang X."/>
            <person name="Xiang M."/>
            <person name="Wang C."/>
            <person name="Li S."/>
            <person name="Che Y."/>
            <person name="Ortiz-Lopez F.J."/>
            <person name="Bills G.F."/>
            <person name="Liu X."/>
            <person name="An Z."/>
        </authorList>
    </citation>
    <scope>NUCLEOTIDE SEQUENCE [LARGE SCALE GENOMIC DNA]</scope>
    <source>
        <strain evidence="5">ATCC 20868 / MF5171</strain>
    </source>
</reference>
<dbReference type="SUPFAM" id="SSF48056">
    <property type="entry name" value="Di-copper centre-containing domain"/>
    <property type="match status" value="1"/>
</dbReference>
<keyword evidence="1" id="KW-0479">Metal-binding</keyword>
<dbReference type="InterPro" id="IPR008922">
    <property type="entry name" value="Di-copper_centre_dom_sf"/>
</dbReference>
<dbReference type="PROSITE" id="PS00497">
    <property type="entry name" value="TYROSINASE_1"/>
    <property type="match status" value="1"/>
</dbReference>